<evidence type="ECO:0000313" key="3">
    <source>
        <dbReference type="Ensembl" id="ENSMLUP00000018850.1"/>
    </source>
</evidence>
<reference evidence="3 4" key="1">
    <citation type="journal article" date="2011" name="Nature">
        <title>A high-resolution map of human evolutionary constraint using 29 mammals.</title>
        <authorList>
            <person name="Lindblad-Toh K."/>
            <person name="Garber M."/>
            <person name="Zuk O."/>
            <person name="Lin M.F."/>
            <person name="Parker B.J."/>
            <person name="Washietl S."/>
            <person name="Kheradpour P."/>
            <person name="Ernst J."/>
            <person name="Jordan G."/>
            <person name="Mauceli E."/>
            <person name="Ward L.D."/>
            <person name="Lowe C.B."/>
            <person name="Holloway A.K."/>
            <person name="Clamp M."/>
            <person name="Gnerre S."/>
            <person name="Alfoldi J."/>
            <person name="Beal K."/>
            <person name="Chang J."/>
            <person name="Clawson H."/>
            <person name="Cuff J."/>
            <person name="Di Palma F."/>
            <person name="Fitzgerald S."/>
            <person name="Flicek P."/>
            <person name="Guttman M."/>
            <person name="Hubisz M.J."/>
            <person name="Jaffe D.B."/>
            <person name="Jungreis I."/>
            <person name="Kent W.J."/>
            <person name="Kostka D."/>
            <person name="Lara M."/>
            <person name="Martins A.L."/>
            <person name="Massingham T."/>
            <person name="Moltke I."/>
            <person name="Raney B.J."/>
            <person name="Rasmussen M.D."/>
            <person name="Robinson J."/>
            <person name="Stark A."/>
            <person name="Vilella A.J."/>
            <person name="Wen J."/>
            <person name="Xie X."/>
            <person name="Zody M.C."/>
            <person name="Baldwin J."/>
            <person name="Bloom T."/>
            <person name="Chin C.W."/>
            <person name="Heiman D."/>
            <person name="Nicol R."/>
            <person name="Nusbaum C."/>
            <person name="Young S."/>
            <person name="Wilkinson J."/>
            <person name="Worley K.C."/>
            <person name="Kovar C.L."/>
            <person name="Muzny D.M."/>
            <person name="Gibbs R.A."/>
            <person name="Cree A."/>
            <person name="Dihn H.H."/>
            <person name="Fowler G."/>
            <person name="Jhangiani S."/>
            <person name="Joshi V."/>
            <person name="Lee S."/>
            <person name="Lewis L.R."/>
            <person name="Nazareth L.V."/>
            <person name="Okwuonu G."/>
            <person name="Santibanez J."/>
            <person name="Warren W.C."/>
            <person name="Mardis E.R."/>
            <person name="Weinstock G.M."/>
            <person name="Wilson R.K."/>
            <person name="Delehaunty K."/>
            <person name="Dooling D."/>
            <person name="Fronik C."/>
            <person name="Fulton L."/>
            <person name="Fulton B."/>
            <person name="Graves T."/>
            <person name="Minx P."/>
            <person name="Sodergren E."/>
            <person name="Birney E."/>
            <person name="Margulies E.H."/>
            <person name="Herrero J."/>
            <person name="Green E.D."/>
            <person name="Haussler D."/>
            <person name="Siepel A."/>
            <person name="Goldman N."/>
            <person name="Pollard K.S."/>
            <person name="Pedersen J.S."/>
            <person name="Lander E.S."/>
            <person name="Kellis M."/>
        </authorList>
    </citation>
    <scope>NUCLEOTIDE SEQUENCE [LARGE SCALE GENOMIC DNA]</scope>
</reference>
<dbReference type="Pfam" id="PF15484">
    <property type="entry name" value="DUF4642"/>
    <property type="match status" value="1"/>
</dbReference>
<dbReference type="EMBL" id="AAPE02005009">
    <property type="status" value="NOT_ANNOTATED_CDS"/>
    <property type="molecule type" value="Genomic_DNA"/>
</dbReference>
<accession>G1Q567</accession>
<sequence>ISLLAEPMSSDTTAIIFVILLLICFTSILFLLMLFIYKCFQRRKTEETENGPCEDCLTDNVQTSNPRDQENFFFFFSNLQQIMRPGILVHRPNKEMEAAYLKNNEDIEGGVEGEIQEEPDPEGPKENSPKDTDLQGAHMSVTGTPSVIDNSKRPLKGVTFSREVIVVDLGEKHPAPQSHIQEHKERK</sequence>
<dbReference type="Ensembl" id="ENSMLUT00000023317.1">
    <property type="protein sequence ID" value="ENSMLUP00000018850.1"/>
    <property type="gene ID" value="ENSMLUG00000027969.1"/>
</dbReference>
<organism evidence="3 4">
    <name type="scientific">Myotis lucifugus</name>
    <name type="common">Little brown bat</name>
    <dbReference type="NCBI Taxonomy" id="59463"/>
    <lineage>
        <taxon>Eukaryota</taxon>
        <taxon>Metazoa</taxon>
        <taxon>Chordata</taxon>
        <taxon>Craniata</taxon>
        <taxon>Vertebrata</taxon>
        <taxon>Euteleostomi</taxon>
        <taxon>Mammalia</taxon>
        <taxon>Eutheria</taxon>
        <taxon>Laurasiatheria</taxon>
        <taxon>Chiroptera</taxon>
        <taxon>Yangochiroptera</taxon>
        <taxon>Vespertilionidae</taxon>
        <taxon>Myotis</taxon>
    </lineage>
</organism>
<dbReference type="InParanoid" id="G1Q567"/>
<dbReference type="AlphaFoldDB" id="G1Q567"/>
<keyword evidence="2" id="KW-0472">Membrane</keyword>
<dbReference type="OMA" id="TEKGPCT"/>
<evidence type="ECO:0000256" key="1">
    <source>
        <dbReference type="SAM" id="MobiDB-lite"/>
    </source>
</evidence>
<name>G1Q567_MYOLU</name>
<reference evidence="3" key="3">
    <citation type="submission" date="2025-09" db="UniProtKB">
        <authorList>
            <consortium name="Ensembl"/>
        </authorList>
    </citation>
    <scope>IDENTIFICATION</scope>
</reference>
<dbReference type="GeneTree" id="ENSGT00390000004911"/>
<dbReference type="InterPro" id="IPR027813">
    <property type="entry name" value="DUF4642"/>
</dbReference>
<dbReference type="Proteomes" id="UP000001074">
    <property type="component" value="Unassembled WGS sequence"/>
</dbReference>
<protein>
    <submittedName>
        <fullName evidence="3">Chromosome 2 open reading frame 74</fullName>
    </submittedName>
</protein>
<keyword evidence="2" id="KW-1133">Transmembrane helix</keyword>
<evidence type="ECO:0000256" key="2">
    <source>
        <dbReference type="SAM" id="Phobius"/>
    </source>
</evidence>
<dbReference type="FunCoup" id="G1Q567">
    <property type="interactions" value="7"/>
</dbReference>
<feature type="compositionally biased region" description="Basic and acidic residues" evidence="1">
    <location>
        <begin position="122"/>
        <end position="133"/>
    </location>
</feature>
<keyword evidence="4" id="KW-1185">Reference proteome</keyword>
<feature type="transmembrane region" description="Helical" evidence="2">
    <location>
        <begin position="14"/>
        <end position="37"/>
    </location>
</feature>
<dbReference type="HOGENOM" id="CLU_1351712_0_0_1"/>
<dbReference type="PANTHER" id="PTHR37882">
    <property type="entry name" value="HYPOTHETICAL PROTEIN LOC690352"/>
    <property type="match status" value="1"/>
</dbReference>
<feature type="region of interest" description="Disordered" evidence="1">
    <location>
        <begin position="113"/>
        <end position="154"/>
    </location>
</feature>
<dbReference type="eggNOG" id="ENOG502TF2B">
    <property type="taxonomic scope" value="Eukaryota"/>
</dbReference>
<proteinExistence type="predicted"/>
<evidence type="ECO:0000313" key="4">
    <source>
        <dbReference type="Proteomes" id="UP000001074"/>
    </source>
</evidence>
<keyword evidence="2" id="KW-0812">Transmembrane</keyword>
<gene>
    <name evidence="3" type="primary">C2orf74</name>
</gene>
<reference evidence="3" key="2">
    <citation type="submission" date="2025-08" db="UniProtKB">
        <authorList>
            <consortium name="Ensembl"/>
        </authorList>
    </citation>
    <scope>IDENTIFICATION</scope>
</reference>